<dbReference type="STRING" id="315423.SAMN04488020_10341"/>
<protein>
    <submittedName>
        <fullName evidence="5">Exoenzyme S synthesis regulatory protein ExsA</fullName>
    </submittedName>
</protein>
<evidence type="ECO:0000313" key="6">
    <source>
        <dbReference type="Proteomes" id="UP000193870"/>
    </source>
</evidence>
<reference evidence="5 6" key="1">
    <citation type="submission" date="2017-03" db="EMBL/GenBank/DDBJ databases">
        <authorList>
            <person name="Afonso C.L."/>
            <person name="Miller P.J."/>
            <person name="Scott M.A."/>
            <person name="Spackman E."/>
            <person name="Goraichik I."/>
            <person name="Dimitrov K.M."/>
            <person name="Suarez D.L."/>
            <person name="Swayne D.E."/>
        </authorList>
    </citation>
    <scope>NUCLEOTIDE SEQUENCE [LARGE SCALE GENOMIC DNA]</scope>
    <source>
        <strain evidence="5 6">CECT 7066</strain>
    </source>
</reference>
<evidence type="ECO:0000256" key="3">
    <source>
        <dbReference type="ARBA" id="ARBA00023163"/>
    </source>
</evidence>
<dbReference type="SUPFAM" id="SSF46689">
    <property type="entry name" value="Homeodomain-like"/>
    <property type="match status" value="1"/>
</dbReference>
<sequence length="306" mass="33165">MHSCGDDLHFCWQSDATCGTNAAMPPPPFRNAPIRVQRIRSPLTRAAYALHSGTAYLLVLSAGTVRLGAWNEAGIEGPRLWWRAEAAPTELLAEAGTRATLLSIPDLVLAQSLPAAQMGETVRQALRQDLSLPGADNDRMLPLIDGLEAELSAGEPGAEVAARYYLALVLTHVWRRARTELLTQGTTAEGLAERFVLLATQHARQHWTVADYARAIGVSRDRLGSAVKGATGFSPQAYLHRHLIREASELLVGTGTPIGTIAFRLGFADPAYFTRFFSRAVGVSPSRFRAAAKRPPNTESSYAAWP</sequence>
<dbReference type="InterPro" id="IPR020449">
    <property type="entry name" value="Tscrpt_reg_AraC-type_HTH"/>
</dbReference>
<dbReference type="GO" id="GO:0043565">
    <property type="term" value="F:sequence-specific DNA binding"/>
    <property type="evidence" value="ECO:0007669"/>
    <property type="project" value="InterPro"/>
</dbReference>
<dbReference type="Gene3D" id="1.10.10.60">
    <property type="entry name" value="Homeodomain-like"/>
    <property type="match status" value="1"/>
</dbReference>
<proteinExistence type="predicted"/>
<gene>
    <name evidence="5" type="primary">exsA</name>
    <name evidence="5" type="ORF">PAM7066_01321</name>
</gene>
<evidence type="ECO:0000256" key="2">
    <source>
        <dbReference type="ARBA" id="ARBA00023125"/>
    </source>
</evidence>
<evidence type="ECO:0000256" key="1">
    <source>
        <dbReference type="ARBA" id="ARBA00023015"/>
    </source>
</evidence>
<keyword evidence="3" id="KW-0804">Transcription</keyword>
<keyword evidence="1" id="KW-0805">Transcription regulation</keyword>
<dbReference type="EMBL" id="FWFV01000003">
    <property type="protein sequence ID" value="SLN32307.1"/>
    <property type="molecule type" value="Genomic_DNA"/>
</dbReference>
<dbReference type="PRINTS" id="PR00032">
    <property type="entry name" value="HTHARAC"/>
</dbReference>
<evidence type="ECO:0000259" key="4">
    <source>
        <dbReference type="PROSITE" id="PS01124"/>
    </source>
</evidence>
<keyword evidence="6" id="KW-1185">Reference proteome</keyword>
<dbReference type="InterPro" id="IPR018060">
    <property type="entry name" value="HTH_AraC"/>
</dbReference>
<feature type="domain" description="HTH araC/xylS-type" evidence="4">
    <location>
        <begin position="193"/>
        <end position="291"/>
    </location>
</feature>
<dbReference type="PROSITE" id="PS01124">
    <property type="entry name" value="HTH_ARAC_FAMILY_2"/>
    <property type="match status" value="1"/>
</dbReference>
<dbReference type="AlphaFoldDB" id="A0A1Y5S478"/>
<organism evidence="5 6">
    <name type="scientific">Palleronia marisminoris</name>
    <dbReference type="NCBI Taxonomy" id="315423"/>
    <lineage>
        <taxon>Bacteria</taxon>
        <taxon>Pseudomonadati</taxon>
        <taxon>Pseudomonadota</taxon>
        <taxon>Alphaproteobacteria</taxon>
        <taxon>Rhodobacterales</taxon>
        <taxon>Roseobacteraceae</taxon>
        <taxon>Palleronia</taxon>
    </lineage>
</organism>
<dbReference type="Proteomes" id="UP000193870">
    <property type="component" value="Unassembled WGS sequence"/>
</dbReference>
<keyword evidence="2" id="KW-0238">DNA-binding</keyword>
<evidence type="ECO:0000313" key="5">
    <source>
        <dbReference type="EMBL" id="SLN32307.1"/>
    </source>
</evidence>
<dbReference type="PANTHER" id="PTHR43280:SF32">
    <property type="entry name" value="TRANSCRIPTIONAL REGULATORY PROTEIN"/>
    <property type="match status" value="1"/>
</dbReference>
<name>A0A1Y5S478_9RHOB</name>
<dbReference type="InterPro" id="IPR009057">
    <property type="entry name" value="Homeodomain-like_sf"/>
</dbReference>
<dbReference type="Pfam" id="PF12833">
    <property type="entry name" value="HTH_18"/>
    <property type="match status" value="1"/>
</dbReference>
<dbReference type="GO" id="GO:0003700">
    <property type="term" value="F:DNA-binding transcription factor activity"/>
    <property type="evidence" value="ECO:0007669"/>
    <property type="project" value="InterPro"/>
</dbReference>
<dbReference type="SMART" id="SM00342">
    <property type="entry name" value="HTH_ARAC"/>
    <property type="match status" value="1"/>
</dbReference>
<accession>A0A1Y5S478</accession>
<dbReference type="PANTHER" id="PTHR43280">
    <property type="entry name" value="ARAC-FAMILY TRANSCRIPTIONAL REGULATOR"/>
    <property type="match status" value="1"/>
</dbReference>